<comment type="caution">
    <text evidence="3">The sequence shown here is derived from an EMBL/GenBank/DDBJ whole genome shotgun (WGS) entry which is preliminary data.</text>
</comment>
<gene>
    <name evidence="3" type="ORF">GCM10010406_45250</name>
</gene>
<evidence type="ECO:0000256" key="1">
    <source>
        <dbReference type="ARBA" id="ARBA00022527"/>
    </source>
</evidence>
<keyword evidence="3" id="KW-0067">ATP-binding</keyword>
<keyword evidence="4" id="KW-1185">Reference proteome</keyword>
<organism evidence="3 4">
    <name type="scientific">Streptomyces thermolineatus</name>
    <dbReference type="NCBI Taxonomy" id="44033"/>
    <lineage>
        <taxon>Bacteria</taxon>
        <taxon>Bacillati</taxon>
        <taxon>Actinomycetota</taxon>
        <taxon>Actinomycetes</taxon>
        <taxon>Kitasatosporales</taxon>
        <taxon>Streptomycetaceae</taxon>
        <taxon>Streptomyces</taxon>
    </lineage>
</organism>
<evidence type="ECO:0000313" key="4">
    <source>
        <dbReference type="Proteomes" id="UP001501358"/>
    </source>
</evidence>
<dbReference type="Pfam" id="PF13581">
    <property type="entry name" value="HATPase_c_2"/>
    <property type="match status" value="1"/>
</dbReference>
<sequence>MCRRFPATDYGAHLARRRAVFHLTGCGHPPNSDTSTAVALIVSELAANAVRHSSASGETVDGGFRLRVTAGPAPCTVRVEVSDTLGGVLPWLTRCDDTEAESGRGLLLVDSVAARWGVTPHGAAGKTVWAEYDAPPP</sequence>
<keyword evidence="1" id="KW-0723">Serine/threonine-protein kinase</keyword>
<dbReference type="EMBL" id="BAAATA010000034">
    <property type="protein sequence ID" value="GAA2503635.1"/>
    <property type="molecule type" value="Genomic_DNA"/>
</dbReference>
<dbReference type="InterPro" id="IPR036890">
    <property type="entry name" value="HATPase_C_sf"/>
</dbReference>
<feature type="domain" description="Histidine kinase/HSP90-like ATPase" evidence="2">
    <location>
        <begin position="28"/>
        <end position="129"/>
    </location>
</feature>
<dbReference type="Gene3D" id="3.30.565.10">
    <property type="entry name" value="Histidine kinase-like ATPase, C-terminal domain"/>
    <property type="match status" value="1"/>
</dbReference>
<accession>A0ABP5ZUA3</accession>
<evidence type="ECO:0000259" key="2">
    <source>
        <dbReference type="Pfam" id="PF13581"/>
    </source>
</evidence>
<keyword evidence="3" id="KW-0547">Nucleotide-binding</keyword>
<dbReference type="PANTHER" id="PTHR35526:SF3">
    <property type="entry name" value="ANTI-SIGMA-F FACTOR RSBW"/>
    <property type="match status" value="1"/>
</dbReference>
<protein>
    <submittedName>
        <fullName evidence="3">ATP-binding protein</fullName>
    </submittedName>
</protein>
<dbReference type="CDD" id="cd16936">
    <property type="entry name" value="HATPase_RsbW-like"/>
    <property type="match status" value="1"/>
</dbReference>
<dbReference type="SUPFAM" id="SSF55874">
    <property type="entry name" value="ATPase domain of HSP90 chaperone/DNA topoisomerase II/histidine kinase"/>
    <property type="match status" value="1"/>
</dbReference>
<evidence type="ECO:0000313" key="3">
    <source>
        <dbReference type="EMBL" id="GAA2503635.1"/>
    </source>
</evidence>
<dbReference type="Proteomes" id="UP001501358">
    <property type="component" value="Unassembled WGS sequence"/>
</dbReference>
<reference evidence="4" key="1">
    <citation type="journal article" date="2019" name="Int. J. Syst. Evol. Microbiol.">
        <title>The Global Catalogue of Microorganisms (GCM) 10K type strain sequencing project: providing services to taxonomists for standard genome sequencing and annotation.</title>
        <authorList>
            <consortium name="The Broad Institute Genomics Platform"/>
            <consortium name="The Broad Institute Genome Sequencing Center for Infectious Disease"/>
            <person name="Wu L."/>
            <person name="Ma J."/>
        </authorList>
    </citation>
    <scope>NUCLEOTIDE SEQUENCE [LARGE SCALE GENOMIC DNA]</scope>
    <source>
        <strain evidence="4">JCM 6307</strain>
    </source>
</reference>
<dbReference type="PANTHER" id="PTHR35526">
    <property type="entry name" value="ANTI-SIGMA-F FACTOR RSBW-RELATED"/>
    <property type="match status" value="1"/>
</dbReference>
<keyword evidence="1" id="KW-0808">Transferase</keyword>
<keyword evidence="1" id="KW-0418">Kinase</keyword>
<dbReference type="GO" id="GO:0005524">
    <property type="term" value="F:ATP binding"/>
    <property type="evidence" value="ECO:0007669"/>
    <property type="project" value="UniProtKB-KW"/>
</dbReference>
<dbReference type="InterPro" id="IPR003594">
    <property type="entry name" value="HATPase_dom"/>
</dbReference>
<proteinExistence type="predicted"/>
<dbReference type="InterPro" id="IPR050267">
    <property type="entry name" value="Anti-sigma-factor_SerPK"/>
</dbReference>
<name>A0ABP5ZUA3_9ACTN</name>